<dbReference type="Proteomes" id="UP001494902">
    <property type="component" value="Unassembled WGS sequence"/>
</dbReference>
<dbReference type="PANTHER" id="PTHR42305">
    <property type="entry name" value="MEMBRANE PROTEIN RV1733C-RELATED"/>
    <property type="match status" value="1"/>
</dbReference>
<comment type="caution">
    <text evidence="2">The sequence shown here is derived from an EMBL/GenBank/DDBJ whole genome shotgun (WGS) entry which is preliminary data.</text>
</comment>
<keyword evidence="1" id="KW-0472">Membrane</keyword>
<name>A0ABV1K4X3_9PSEU</name>
<dbReference type="InterPro" id="IPR039708">
    <property type="entry name" value="MT1774/Rv1733c-like"/>
</dbReference>
<organism evidence="2 3">
    <name type="scientific">Pseudonocardia nematodicida</name>
    <dbReference type="NCBI Taxonomy" id="1206997"/>
    <lineage>
        <taxon>Bacteria</taxon>
        <taxon>Bacillati</taxon>
        <taxon>Actinomycetota</taxon>
        <taxon>Actinomycetes</taxon>
        <taxon>Pseudonocardiales</taxon>
        <taxon>Pseudonocardiaceae</taxon>
        <taxon>Pseudonocardia</taxon>
    </lineage>
</organism>
<reference evidence="2 3" key="1">
    <citation type="submission" date="2024-03" db="EMBL/GenBank/DDBJ databases">
        <title>Draft genome sequence of Pseudonocardia nematodicida JCM 31783.</title>
        <authorList>
            <person name="Butdee W."/>
            <person name="Duangmal K."/>
        </authorList>
    </citation>
    <scope>NUCLEOTIDE SEQUENCE [LARGE SCALE GENOMIC DNA]</scope>
    <source>
        <strain evidence="2 3">JCM 31783</strain>
    </source>
</reference>
<proteinExistence type="predicted"/>
<evidence type="ECO:0000313" key="2">
    <source>
        <dbReference type="EMBL" id="MEQ3549488.1"/>
    </source>
</evidence>
<dbReference type="PANTHER" id="PTHR42305:SF1">
    <property type="entry name" value="MEMBRANE PROTEIN RV1733C-RELATED"/>
    <property type="match status" value="1"/>
</dbReference>
<keyword evidence="3" id="KW-1185">Reference proteome</keyword>
<protein>
    <recommendedName>
        <fullName evidence="4">Integral membrane protein</fullName>
    </recommendedName>
</protein>
<accession>A0ABV1K4X3</accession>
<keyword evidence="1" id="KW-0812">Transmembrane</keyword>
<evidence type="ECO:0000313" key="3">
    <source>
        <dbReference type="Proteomes" id="UP001494902"/>
    </source>
</evidence>
<dbReference type="EMBL" id="JBEDNQ010000001">
    <property type="protein sequence ID" value="MEQ3549488.1"/>
    <property type="molecule type" value="Genomic_DNA"/>
</dbReference>
<feature type="transmembrane region" description="Helical" evidence="1">
    <location>
        <begin position="142"/>
        <end position="168"/>
    </location>
</feature>
<dbReference type="RefSeq" id="WP_349296561.1">
    <property type="nucleotide sequence ID" value="NZ_JBEDNQ010000001.1"/>
</dbReference>
<keyword evidence="1" id="KW-1133">Transmembrane helix</keyword>
<evidence type="ECO:0008006" key="4">
    <source>
        <dbReference type="Google" id="ProtNLM"/>
    </source>
</evidence>
<feature type="transmembrane region" description="Helical" evidence="1">
    <location>
        <begin position="32"/>
        <end position="52"/>
    </location>
</feature>
<sequence>MRTAGQPDRARSRSTRGEAELLRRRTGRWADLFSVLLGLLLVVGLATGWLIGSSVHDAVAHRGAAEAAERTAVEATVSGGVPVLSELHIAHQMHTVTWTAPDGEVRSAETVLPGVHDIGEGVRVWTGPGGELVSAPATGDDALTAAGAAGLLAVLCAGVVVAAGWWLVSRWTAVRIGRAWDLDWARVEPAWSGRRAR</sequence>
<gene>
    <name evidence="2" type="ORF">WIS52_03305</name>
</gene>
<evidence type="ECO:0000256" key="1">
    <source>
        <dbReference type="SAM" id="Phobius"/>
    </source>
</evidence>